<feature type="transmembrane region" description="Helical" evidence="7">
    <location>
        <begin position="666"/>
        <end position="686"/>
    </location>
</feature>
<feature type="region of interest" description="Disordered" evidence="6">
    <location>
        <begin position="432"/>
        <end position="457"/>
    </location>
</feature>
<evidence type="ECO:0000313" key="9">
    <source>
        <dbReference type="Proteomes" id="UP000479526"/>
    </source>
</evidence>
<protein>
    <recommendedName>
        <fullName evidence="10">Lipopolysaccharide biosynthesis protein</fullName>
    </recommendedName>
</protein>
<evidence type="ECO:0000313" key="8">
    <source>
        <dbReference type="EMBL" id="NAS26163.1"/>
    </source>
</evidence>
<feature type="transmembrane region" description="Helical" evidence="7">
    <location>
        <begin position="124"/>
        <end position="143"/>
    </location>
</feature>
<evidence type="ECO:0000256" key="6">
    <source>
        <dbReference type="SAM" id="MobiDB-lite"/>
    </source>
</evidence>
<dbReference type="PANTHER" id="PTHR30250">
    <property type="entry name" value="PST FAMILY PREDICTED COLANIC ACID TRANSPORTER"/>
    <property type="match status" value="1"/>
</dbReference>
<feature type="transmembrane region" description="Helical" evidence="7">
    <location>
        <begin position="345"/>
        <end position="363"/>
    </location>
</feature>
<feature type="transmembrane region" description="Helical" evidence="7">
    <location>
        <begin position="375"/>
        <end position="395"/>
    </location>
</feature>
<feature type="transmembrane region" description="Helical" evidence="7">
    <location>
        <begin position="598"/>
        <end position="615"/>
    </location>
</feature>
<feature type="transmembrane region" description="Helical" evidence="7">
    <location>
        <begin position="1246"/>
        <end position="1267"/>
    </location>
</feature>
<feature type="transmembrane region" description="Helical" evidence="7">
    <location>
        <begin position="1031"/>
        <end position="1054"/>
    </location>
</feature>
<comment type="caution">
    <text evidence="8">The sequence shown here is derived from an EMBL/GenBank/DDBJ whole genome shotgun (WGS) entry which is preliminary data.</text>
</comment>
<comment type="subcellular location">
    <subcellularLocation>
        <location evidence="1">Cell membrane</location>
        <topology evidence="1">Multi-pass membrane protein</topology>
    </subcellularLocation>
</comment>
<evidence type="ECO:0000256" key="7">
    <source>
        <dbReference type="SAM" id="Phobius"/>
    </source>
</evidence>
<keyword evidence="4 7" id="KW-1133">Transmembrane helix</keyword>
<dbReference type="AlphaFoldDB" id="A0A7C9JIY6"/>
<feature type="transmembrane region" description="Helical" evidence="7">
    <location>
        <begin position="999"/>
        <end position="1019"/>
    </location>
</feature>
<feature type="transmembrane region" description="Helical" evidence="7">
    <location>
        <begin position="92"/>
        <end position="112"/>
    </location>
</feature>
<keyword evidence="5 7" id="KW-0472">Membrane</keyword>
<feature type="transmembrane region" description="Helical" evidence="7">
    <location>
        <begin position="61"/>
        <end position="80"/>
    </location>
</feature>
<feature type="transmembrane region" description="Helical" evidence="7">
    <location>
        <begin position="885"/>
        <end position="907"/>
    </location>
</feature>
<dbReference type="GO" id="GO:0005886">
    <property type="term" value="C:plasma membrane"/>
    <property type="evidence" value="ECO:0007669"/>
    <property type="project" value="UniProtKB-SubCell"/>
</dbReference>
<dbReference type="RefSeq" id="WP_161483181.1">
    <property type="nucleotide sequence ID" value="NZ_WXEW01000010.1"/>
</dbReference>
<feature type="transmembrane region" description="Helical" evidence="7">
    <location>
        <begin position="401"/>
        <end position="422"/>
    </location>
</feature>
<feature type="transmembrane region" description="Helical" evidence="7">
    <location>
        <begin position="1210"/>
        <end position="1226"/>
    </location>
</feature>
<evidence type="ECO:0008006" key="10">
    <source>
        <dbReference type="Google" id="ProtNLM"/>
    </source>
</evidence>
<accession>A0A7C9JIY6</accession>
<evidence type="ECO:0000256" key="3">
    <source>
        <dbReference type="ARBA" id="ARBA00022692"/>
    </source>
</evidence>
<name>A0A7C9JIY6_9ACTN</name>
<feature type="transmembrane region" description="Helical" evidence="7">
    <location>
        <begin position="21"/>
        <end position="41"/>
    </location>
</feature>
<feature type="transmembrane region" description="Helical" evidence="7">
    <location>
        <begin position="627"/>
        <end position="654"/>
    </location>
</feature>
<evidence type="ECO:0000256" key="2">
    <source>
        <dbReference type="ARBA" id="ARBA00022475"/>
    </source>
</evidence>
<feature type="transmembrane region" description="Helical" evidence="7">
    <location>
        <begin position="746"/>
        <end position="763"/>
    </location>
</feature>
<dbReference type="EMBL" id="WXEW01000010">
    <property type="protein sequence ID" value="NAS26163.1"/>
    <property type="molecule type" value="Genomic_DNA"/>
</dbReference>
<keyword evidence="9" id="KW-1185">Reference proteome</keyword>
<proteinExistence type="predicted"/>
<reference evidence="8 9" key="1">
    <citation type="submission" date="2020-01" db="EMBL/GenBank/DDBJ databases">
        <title>Herbidospora sp. NEAU-GS84 nov., a novel actinomycete isolated from soil.</title>
        <authorList>
            <person name="Han L."/>
        </authorList>
    </citation>
    <scope>NUCLEOTIDE SEQUENCE [LARGE SCALE GENOMIC DNA]</scope>
    <source>
        <strain evidence="8 9">NEAU-GS84</strain>
    </source>
</reference>
<sequence>MTETLRRRLPADLQDPLLRNAYALVVNAGIGAALGVGYWVIAARLFPAADVGEGQALINAMRMLAALTSFGFVGALTRFVPETGRATGRFVGAVYLLGGGLGLVATAVFVVATKDEPGFRILWGWVPAGVFALVVIVWSVYTLQEVVLSALRRSTWVPVVNVAVGFVKVTAVAACAFLVAARGDVVSWQVFLAWIVPCALAVLPVNYLLFVRVIPRHVAETAHRTPPSPKRIARFAGGDYFGSVFTLAAIYLIPVVVATQVDHRTYAYYGIAVTVGGLLEIFAFTMATSLTVEGSFDPAALGRNTRRALHRSLTVLIPLIVVVVLAAPLVLSVFGAEFADNGSTLLRLIALATLARAFVELYLGALRALGRGRALLSIQAVRCALALGLTWLLLPRQGIEGVGIALVVTQSVMAAAVAPALFRLCQPKGAETDAVPSIEPPPSRHTSDDSETVDTIKPVALPFGGIRRLTTSRITDPIVDGPDGEDNAVENSAKDDNDNGGIPAEEEADPEIEKAGESNGPETPEPPPVAEKNADRDDADSGLDTDESANSGLIRVVAPGWDVAPAGELVVVPERVTPPKRSGRLAGAALLMRQPREWLGAVITVQALVMYVLAMKARPTGLVGVDLYAMTGLGLVSVMPPVALLAVALLILSFFDTLTQQRNRPVLLLFQILAVLFALHGAAVLVEPLPRFPVAWTIGGFVDYIARTGETLTALDARFNWPGFSVFSAFMIRAAGVEDAAALLNWWPLISNVAYLIPLVVIVRRLQADRRAKWLALMVFVVSQWVGQDYFSPQGMTYLLYLLFVAILVTWFLRVDPASSFWRRRWTLIPGERAPRKSTVADRVIILVLIVMIFVATATSHQITPFMMCGVLLGFVVFRRTRLSFMMVVLFGAIVAAYVNYMAVAYWSGHLDAMVGSVGQVGGNLTSQTTGRISSTNPERLVVLYTRLAITGVILGLAGLGLLRRLKKGIGDRVVFVMMVVPVLSLAMLSYGGELGLRVYLFTLPATSILVAYLFYPGLPSKVPAKRRFPVLATLRPVVACGLVLGLAGAFLLARFGNEKYEWTSPQERAAIDYIYEQDLETTRILYLVPEGDGGSSISWSLTGVERVRQIRATAGRDPYKVDNVVEQLRDAGPGSFILATRSQEASLEIDANYPADWGPKIRVSLAQHPDLRTLVWNDDAAVYALKEQPTGRIAPQLRGTPFRIGETPWTPYGLVALGIFVLIVLTREVIRIRQRPGTWYWSRRLAWLSLPFLLLAGWVVLERFMLLSV</sequence>
<keyword evidence="3 7" id="KW-0812">Transmembrane</keyword>
<evidence type="ECO:0000256" key="4">
    <source>
        <dbReference type="ARBA" id="ARBA00022989"/>
    </source>
</evidence>
<feature type="transmembrane region" description="Helical" evidence="7">
    <location>
        <begin position="798"/>
        <end position="815"/>
    </location>
</feature>
<feature type="transmembrane region" description="Helical" evidence="7">
    <location>
        <begin position="840"/>
        <end position="856"/>
    </location>
</feature>
<feature type="transmembrane region" description="Helical" evidence="7">
    <location>
        <begin position="975"/>
        <end position="993"/>
    </location>
</feature>
<feature type="transmembrane region" description="Helical" evidence="7">
    <location>
        <begin position="191"/>
        <end position="211"/>
    </location>
</feature>
<feature type="compositionally biased region" description="Acidic residues" evidence="6">
    <location>
        <begin position="537"/>
        <end position="547"/>
    </location>
</feature>
<dbReference type="InterPro" id="IPR050833">
    <property type="entry name" value="Poly_Biosynth_Transport"/>
</dbReference>
<feature type="transmembrane region" description="Helical" evidence="7">
    <location>
        <begin position="266"/>
        <end position="292"/>
    </location>
</feature>
<feature type="transmembrane region" description="Helical" evidence="7">
    <location>
        <begin position="944"/>
        <end position="963"/>
    </location>
</feature>
<keyword evidence="2" id="KW-1003">Cell membrane</keyword>
<feature type="transmembrane region" description="Helical" evidence="7">
    <location>
        <begin position="155"/>
        <end position="179"/>
    </location>
</feature>
<feature type="transmembrane region" description="Helical" evidence="7">
    <location>
        <begin position="313"/>
        <end position="333"/>
    </location>
</feature>
<evidence type="ECO:0000256" key="5">
    <source>
        <dbReference type="ARBA" id="ARBA00023136"/>
    </source>
</evidence>
<feature type="region of interest" description="Disordered" evidence="6">
    <location>
        <begin position="474"/>
        <end position="549"/>
    </location>
</feature>
<dbReference type="PANTHER" id="PTHR30250:SF11">
    <property type="entry name" value="O-ANTIGEN TRANSPORTER-RELATED"/>
    <property type="match status" value="1"/>
</dbReference>
<feature type="transmembrane region" description="Helical" evidence="7">
    <location>
        <begin position="232"/>
        <end position="254"/>
    </location>
</feature>
<gene>
    <name evidence="8" type="ORF">GT755_31380</name>
</gene>
<organism evidence="8 9">
    <name type="scientific">Herbidospora solisilvae</name>
    <dbReference type="NCBI Taxonomy" id="2696284"/>
    <lineage>
        <taxon>Bacteria</taxon>
        <taxon>Bacillati</taxon>
        <taxon>Actinomycetota</taxon>
        <taxon>Actinomycetes</taxon>
        <taxon>Streptosporangiales</taxon>
        <taxon>Streptosporangiaceae</taxon>
        <taxon>Herbidospora</taxon>
    </lineage>
</organism>
<dbReference type="Proteomes" id="UP000479526">
    <property type="component" value="Unassembled WGS sequence"/>
</dbReference>
<evidence type="ECO:0000256" key="1">
    <source>
        <dbReference type="ARBA" id="ARBA00004651"/>
    </source>
</evidence>